<accession>A0A830CK48</accession>
<dbReference type="GO" id="GO:0005634">
    <property type="term" value="C:nucleus"/>
    <property type="evidence" value="ECO:0007669"/>
    <property type="project" value="UniProtKB-SubCell"/>
</dbReference>
<dbReference type="Pfam" id="PF00847">
    <property type="entry name" value="AP2"/>
    <property type="match status" value="1"/>
</dbReference>
<feature type="region of interest" description="Disordered" evidence="9">
    <location>
        <begin position="175"/>
        <end position="200"/>
    </location>
</feature>
<dbReference type="PRINTS" id="PR00367">
    <property type="entry name" value="ETHRSPELEMNT"/>
</dbReference>
<dbReference type="GO" id="GO:0009873">
    <property type="term" value="P:ethylene-activated signaling pathway"/>
    <property type="evidence" value="ECO:0007669"/>
    <property type="project" value="UniProtKB-KW"/>
</dbReference>
<dbReference type="InterPro" id="IPR001471">
    <property type="entry name" value="AP2/ERF_dom"/>
</dbReference>
<evidence type="ECO:0000313" key="11">
    <source>
        <dbReference type="EMBL" id="GFQ01038.1"/>
    </source>
</evidence>
<evidence type="ECO:0000256" key="1">
    <source>
        <dbReference type="ARBA" id="ARBA00004123"/>
    </source>
</evidence>
<protein>
    <submittedName>
        <fullName evidence="11">Ethylene-responsive transcription factor 5</fullName>
    </submittedName>
</protein>
<evidence type="ECO:0000256" key="2">
    <source>
        <dbReference type="ARBA" id="ARBA00022745"/>
    </source>
</evidence>
<evidence type="ECO:0000259" key="10">
    <source>
        <dbReference type="PROSITE" id="PS51032"/>
    </source>
</evidence>
<keyword evidence="5" id="KW-0238">DNA-binding</keyword>
<dbReference type="Proteomes" id="UP000653305">
    <property type="component" value="Unassembled WGS sequence"/>
</dbReference>
<dbReference type="SMART" id="SM00380">
    <property type="entry name" value="AP2"/>
    <property type="match status" value="1"/>
</dbReference>
<keyword evidence="6" id="KW-0010">Activator</keyword>
<keyword evidence="7" id="KW-0804">Transcription</keyword>
<dbReference type="InterPro" id="IPR016177">
    <property type="entry name" value="DNA-bd_dom_sf"/>
</dbReference>
<feature type="domain" description="AP2/ERF" evidence="10">
    <location>
        <begin position="115"/>
        <end position="173"/>
    </location>
</feature>
<dbReference type="PANTHER" id="PTHR31190">
    <property type="entry name" value="DNA-BINDING DOMAIN"/>
    <property type="match status" value="1"/>
</dbReference>
<dbReference type="PROSITE" id="PS51032">
    <property type="entry name" value="AP2_ERF"/>
    <property type="match status" value="1"/>
</dbReference>
<evidence type="ECO:0000256" key="8">
    <source>
        <dbReference type="ARBA" id="ARBA00023242"/>
    </source>
</evidence>
<evidence type="ECO:0000256" key="6">
    <source>
        <dbReference type="ARBA" id="ARBA00023159"/>
    </source>
</evidence>
<dbReference type="GO" id="GO:0006952">
    <property type="term" value="P:defense response"/>
    <property type="evidence" value="ECO:0007669"/>
    <property type="project" value="UniProtKB-KW"/>
</dbReference>
<keyword evidence="12" id="KW-1185">Reference proteome</keyword>
<evidence type="ECO:0000313" key="12">
    <source>
        <dbReference type="Proteomes" id="UP000653305"/>
    </source>
</evidence>
<evidence type="ECO:0000256" key="3">
    <source>
        <dbReference type="ARBA" id="ARBA00022821"/>
    </source>
</evidence>
<dbReference type="SUPFAM" id="SSF54171">
    <property type="entry name" value="DNA-binding domain"/>
    <property type="match status" value="1"/>
</dbReference>
<organism evidence="11 12">
    <name type="scientific">Phtheirospermum japonicum</name>
    <dbReference type="NCBI Taxonomy" id="374723"/>
    <lineage>
        <taxon>Eukaryota</taxon>
        <taxon>Viridiplantae</taxon>
        <taxon>Streptophyta</taxon>
        <taxon>Embryophyta</taxon>
        <taxon>Tracheophyta</taxon>
        <taxon>Spermatophyta</taxon>
        <taxon>Magnoliopsida</taxon>
        <taxon>eudicotyledons</taxon>
        <taxon>Gunneridae</taxon>
        <taxon>Pentapetalae</taxon>
        <taxon>asterids</taxon>
        <taxon>lamiids</taxon>
        <taxon>Lamiales</taxon>
        <taxon>Orobanchaceae</taxon>
        <taxon>Orobanchaceae incertae sedis</taxon>
        <taxon>Phtheirospermum</taxon>
    </lineage>
</organism>
<dbReference type="FunFam" id="3.30.730.10:FF:000001">
    <property type="entry name" value="Ethylene-responsive transcription factor 2"/>
    <property type="match status" value="1"/>
</dbReference>
<evidence type="ECO:0000256" key="9">
    <source>
        <dbReference type="SAM" id="MobiDB-lite"/>
    </source>
</evidence>
<reference evidence="11" key="1">
    <citation type="submission" date="2020-07" db="EMBL/GenBank/DDBJ databases">
        <title>Ethylene signaling mediates host invasion by parasitic plants.</title>
        <authorList>
            <person name="Yoshida S."/>
        </authorList>
    </citation>
    <scope>NUCLEOTIDE SEQUENCE</scope>
    <source>
        <strain evidence="11">Okayama</strain>
    </source>
</reference>
<dbReference type="EMBL" id="BMAC01000653">
    <property type="protein sequence ID" value="GFQ01038.1"/>
    <property type="molecule type" value="Genomic_DNA"/>
</dbReference>
<dbReference type="GO" id="GO:0000976">
    <property type="term" value="F:transcription cis-regulatory region binding"/>
    <property type="evidence" value="ECO:0007669"/>
    <property type="project" value="UniProtKB-ARBA"/>
</dbReference>
<evidence type="ECO:0000256" key="7">
    <source>
        <dbReference type="ARBA" id="ARBA00023163"/>
    </source>
</evidence>
<dbReference type="GO" id="GO:0003700">
    <property type="term" value="F:DNA-binding transcription factor activity"/>
    <property type="evidence" value="ECO:0007669"/>
    <property type="project" value="InterPro"/>
</dbReference>
<name>A0A830CK48_9LAMI</name>
<dbReference type="OrthoDB" id="674504at2759"/>
<evidence type="ECO:0000256" key="5">
    <source>
        <dbReference type="ARBA" id="ARBA00023125"/>
    </source>
</evidence>
<keyword evidence="8" id="KW-0539">Nucleus</keyword>
<sequence length="200" mass="22756">MASHDESSALEIIRQHLLDDFAFAEIYCPSFTFPNSTNIPEFSSNFFISPKVEENSFFEFEKTPQIEKTRNKKTTLNIAIPKANQNPGGGDQRHYRGVRQREPGPGLNPGHPAMRYRGVRRRPWGKYAAEIRDPTRKGCRVWLGTYDTAVDAARAYDCAAFQMRGRKAILNFPMDAGKSAPPATNGSRKRRREKILDDYV</sequence>
<dbReference type="CDD" id="cd00018">
    <property type="entry name" value="AP2"/>
    <property type="match status" value="1"/>
</dbReference>
<keyword evidence="2" id="KW-0936">Ethylene signaling pathway</keyword>
<keyword evidence="3" id="KW-0611">Plant defense</keyword>
<gene>
    <name evidence="11" type="ORF">PHJA_002247700</name>
</gene>
<dbReference type="AlphaFoldDB" id="A0A830CK48"/>
<dbReference type="Gene3D" id="3.30.730.10">
    <property type="entry name" value="AP2/ERF domain"/>
    <property type="match status" value="1"/>
</dbReference>
<proteinExistence type="predicted"/>
<comment type="subcellular location">
    <subcellularLocation>
        <location evidence="1">Nucleus</location>
    </subcellularLocation>
</comment>
<evidence type="ECO:0000256" key="4">
    <source>
        <dbReference type="ARBA" id="ARBA00023015"/>
    </source>
</evidence>
<dbReference type="PANTHER" id="PTHR31190:SF499">
    <property type="entry name" value="ETHYLENE-RESPONSIVE TRANSCRIPTION FACTOR ERF105"/>
    <property type="match status" value="1"/>
</dbReference>
<dbReference type="InterPro" id="IPR036955">
    <property type="entry name" value="AP2/ERF_dom_sf"/>
</dbReference>
<dbReference type="InterPro" id="IPR044808">
    <property type="entry name" value="ERF_plant"/>
</dbReference>
<keyword evidence="4" id="KW-0805">Transcription regulation</keyword>
<comment type="caution">
    <text evidence="11">The sequence shown here is derived from an EMBL/GenBank/DDBJ whole genome shotgun (WGS) entry which is preliminary data.</text>
</comment>